<proteinExistence type="predicted"/>
<evidence type="ECO:0000313" key="8">
    <source>
        <dbReference type="Proteomes" id="UP001431656"/>
    </source>
</evidence>
<dbReference type="InterPro" id="IPR027469">
    <property type="entry name" value="Cation_efflux_TMD_sf"/>
</dbReference>
<keyword evidence="4 5" id="KW-0472">Membrane</keyword>
<evidence type="ECO:0000256" key="1">
    <source>
        <dbReference type="ARBA" id="ARBA00004141"/>
    </source>
</evidence>
<comment type="subcellular location">
    <subcellularLocation>
        <location evidence="1">Membrane</location>
        <topology evidence="1">Multi-pass membrane protein</topology>
    </subcellularLocation>
</comment>
<keyword evidence="2 5" id="KW-0812">Transmembrane</keyword>
<accession>A0AAN0KGP0</accession>
<name>A0AAN0KGP0_9ACTN</name>
<dbReference type="Pfam" id="PF01545">
    <property type="entry name" value="Cation_efflux"/>
    <property type="match status" value="1"/>
</dbReference>
<keyword evidence="3 5" id="KW-1133">Transmembrane helix</keyword>
<dbReference type="SUPFAM" id="SSF161111">
    <property type="entry name" value="Cation efflux protein transmembrane domain-like"/>
    <property type="match status" value="1"/>
</dbReference>
<gene>
    <name evidence="7" type="ORF">brsh051_05260</name>
</gene>
<reference evidence="7" key="1">
    <citation type="journal article" date="2024" name="Int. J. Syst. Evol. Microbiol.">
        <title>Brooklawnia propionicigenes sp. nov., a facultatively anaerobic, propionate-producing bacterium isolated from a methanogenic reactor treating waste from cattle farms.</title>
        <authorList>
            <person name="Akita Y."/>
            <person name="Ueki A."/>
            <person name="Tonouchi A."/>
            <person name="Sugawara Y."/>
            <person name="Honma S."/>
            <person name="Kaku N."/>
            <person name="Ueki K."/>
        </authorList>
    </citation>
    <scope>NUCLEOTIDE SEQUENCE</scope>
    <source>
        <strain evidence="7">SH051</strain>
    </source>
</reference>
<evidence type="ECO:0000256" key="5">
    <source>
        <dbReference type="SAM" id="Phobius"/>
    </source>
</evidence>
<dbReference type="GO" id="GO:0016020">
    <property type="term" value="C:membrane"/>
    <property type="evidence" value="ECO:0007669"/>
    <property type="project" value="UniProtKB-SubCell"/>
</dbReference>
<organism evidence="7 8">
    <name type="scientific">Brooklawnia propionicigenes</name>
    <dbReference type="NCBI Taxonomy" id="3041175"/>
    <lineage>
        <taxon>Bacteria</taxon>
        <taxon>Bacillati</taxon>
        <taxon>Actinomycetota</taxon>
        <taxon>Actinomycetes</taxon>
        <taxon>Propionibacteriales</taxon>
        <taxon>Propionibacteriaceae</taxon>
        <taxon>Brooklawnia</taxon>
    </lineage>
</organism>
<dbReference type="KEGG" id="broo:brsh051_05260"/>
<feature type="transmembrane region" description="Helical" evidence="5">
    <location>
        <begin position="75"/>
        <end position="96"/>
    </location>
</feature>
<evidence type="ECO:0000256" key="3">
    <source>
        <dbReference type="ARBA" id="ARBA00022989"/>
    </source>
</evidence>
<feature type="transmembrane region" description="Helical" evidence="5">
    <location>
        <begin position="102"/>
        <end position="123"/>
    </location>
</feature>
<evidence type="ECO:0000256" key="2">
    <source>
        <dbReference type="ARBA" id="ARBA00022692"/>
    </source>
</evidence>
<feature type="transmembrane region" description="Helical" evidence="5">
    <location>
        <begin position="36"/>
        <end position="54"/>
    </location>
</feature>
<dbReference type="InterPro" id="IPR058533">
    <property type="entry name" value="Cation_efflux_TM"/>
</dbReference>
<evidence type="ECO:0000259" key="6">
    <source>
        <dbReference type="Pfam" id="PF01545"/>
    </source>
</evidence>
<dbReference type="Gene3D" id="1.20.1510.10">
    <property type="entry name" value="Cation efflux protein transmembrane domain"/>
    <property type="match status" value="1"/>
</dbReference>
<dbReference type="EMBL" id="AP028056">
    <property type="protein sequence ID" value="BEH01245.1"/>
    <property type="molecule type" value="Genomic_DNA"/>
</dbReference>
<evidence type="ECO:0000256" key="4">
    <source>
        <dbReference type="ARBA" id="ARBA00023136"/>
    </source>
</evidence>
<evidence type="ECO:0000313" key="7">
    <source>
        <dbReference type="EMBL" id="BEH01245.1"/>
    </source>
</evidence>
<protein>
    <recommendedName>
        <fullName evidence="6">Cation efflux protein transmembrane domain-containing protein</fullName>
    </recommendedName>
</protein>
<dbReference type="Proteomes" id="UP001431656">
    <property type="component" value="Chromosome"/>
</dbReference>
<keyword evidence="8" id="KW-1185">Reference proteome</keyword>
<feature type="domain" description="Cation efflux protein transmembrane" evidence="6">
    <location>
        <begin position="6"/>
        <end position="131"/>
    </location>
</feature>
<dbReference type="AlphaFoldDB" id="A0AAN0KGP0"/>
<sequence length="220" mass="23026">MVVIQGLALAGTLVLALGDALVVIRDGGSEVNVVVISLYGLVTGLVGFGVARWLRRSAPGSDLIAAEASQWQAGSVLSVVMFVGAIAVAILLTTPLRDVARFADPILVIIACLVLAAVPVRLIRSGMNELLEGAPPPELAARIITVIETVRAEFGLPSPITRAGKVGQKIYVEVDFVVAPDTWSIAQEDEVRRAVINGLSPLGLDVWAYVAVTSDPVLAD</sequence>